<dbReference type="STRING" id="1688.BCUN_0498"/>
<comment type="caution">
    <text evidence="3">The sequence shown here is derived from an EMBL/GenBank/DDBJ whole genome shotgun (WGS) entry which is preliminary data.</text>
</comment>
<keyword evidence="2" id="KW-0812">Transmembrane</keyword>
<feature type="region of interest" description="Disordered" evidence="1">
    <location>
        <begin position="279"/>
        <end position="306"/>
    </location>
</feature>
<protein>
    <submittedName>
        <fullName evidence="3">Uncharacterized protein</fullName>
    </submittedName>
</protein>
<feature type="transmembrane region" description="Helical" evidence="2">
    <location>
        <begin position="242"/>
        <end position="261"/>
    </location>
</feature>
<dbReference type="Proteomes" id="UP000029067">
    <property type="component" value="Unassembled WGS sequence"/>
</dbReference>
<feature type="transmembrane region" description="Helical" evidence="2">
    <location>
        <begin position="157"/>
        <end position="182"/>
    </location>
</feature>
<keyword evidence="2" id="KW-1133">Transmembrane helix</keyword>
<proteinExistence type="predicted"/>
<feature type="transmembrane region" description="Helical" evidence="2">
    <location>
        <begin position="125"/>
        <end position="145"/>
    </location>
</feature>
<keyword evidence="2" id="KW-0472">Membrane</keyword>
<sequence length="306" mass="33424">MTTHDTHPARTPGRGPRDTELIVAWASLAAFAACTALAVSGLLRSILGNDGKRSVYAWFSPEPYVQLIWVPIFVLAALWLLRQSHEHRKAPKGGTLMGLTVPVLLLIAACLVGIAWQIAWQVESYPTAITLVLVEAVLVGALFFFSRRQGDGWIDWIPFSLWGAWIMVECVVDIARAATYYLSKDGPLSSTGQAVATVVVTALLLALACALRFMNHDWVYGLVTVWSVVGIAFRLMDVSKVTAVLIIILATLAMLLMYVPWSRFSPRLTDLDARAHAPADGTRTHDGPMVIESHAGDDADTDDDDQ</sequence>
<organism evidence="3 4">
    <name type="scientific">Bifidobacterium cuniculi</name>
    <dbReference type="NCBI Taxonomy" id="1688"/>
    <lineage>
        <taxon>Bacteria</taxon>
        <taxon>Bacillati</taxon>
        <taxon>Actinomycetota</taxon>
        <taxon>Actinomycetes</taxon>
        <taxon>Bifidobacteriales</taxon>
        <taxon>Bifidobacteriaceae</taxon>
        <taxon>Bifidobacterium</taxon>
    </lineage>
</organism>
<dbReference type="OrthoDB" id="5189031at2"/>
<feature type="transmembrane region" description="Helical" evidence="2">
    <location>
        <begin position="93"/>
        <end position="119"/>
    </location>
</feature>
<dbReference type="EMBL" id="JGYV01000001">
    <property type="protein sequence ID" value="KFI65998.1"/>
    <property type="molecule type" value="Genomic_DNA"/>
</dbReference>
<accession>A0A087B4P8</accession>
<evidence type="ECO:0000313" key="4">
    <source>
        <dbReference type="Proteomes" id="UP000029067"/>
    </source>
</evidence>
<feature type="transmembrane region" description="Helical" evidence="2">
    <location>
        <begin position="194"/>
        <end position="211"/>
    </location>
</feature>
<dbReference type="AlphaFoldDB" id="A0A087B4P8"/>
<dbReference type="RefSeq" id="WP_152598111.1">
    <property type="nucleotide sequence ID" value="NZ_JGYV01000001.1"/>
</dbReference>
<feature type="transmembrane region" description="Helical" evidence="2">
    <location>
        <begin position="63"/>
        <end position="81"/>
    </location>
</feature>
<feature type="transmembrane region" description="Helical" evidence="2">
    <location>
        <begin position="218"/>
        <end position="236"/>
    </location>
</feature>
<dbReference type="eggNOG" id="COG1030">
    <property type="taxonomic scope" value="Bacteria"/>
</dbReference>
<evidence type="ECO:0000256" key="1">
    <source>
        <dbReference type="SAM" id="MobiDB-lite"/>
    </source>
</evidence>
<feature type="transmembrane region" description="Helical" evidence="2">
    <location>
        <begin position="21"/>
        <end position="43"/>
    </location>
</feature>
<name>A0A087B4P8_9BIFI</name>
<evidence type="ECO:0000313" key="3">
    <source>
        <dbReference type="EMBL" id="KFI65998.1"/>
    </source>
</evidence>
<keyword evidence="4" id="KW-1185">Reference proteome</keyword>
<gene>
    <name evidence="3" type="ORF">BCUN_0498</name>
</gene>
<evidence type="ECO:0000256" key="2">
    <source>
        <dbReference type="SAM" id="Phobius"/>
    </source>
</evidence>
<reference evidence="3 4" key="1">
    <citation type="submission" date="2014-03" db="EMBL/GenBank/DDBJ databases">
        <title>Genomics of Bifidobacteria.</title>
        <authorList>
            <person name="Ventura M."/>
            <person name="Milani C."/>
            <person name="Lugli G.A."/>
        </authorList>
    </citation>
    <scope>NUCLEOTIDE SEQUENCE [LARGE SCALE GENOMIC DNA]</scope>
    <source>
        <strain evidence="3 4">LMG 10738</strain>
    </source>
</reference>